<proteinExistence type="predicted"/>
<evidence type="ECO:0000313" key="3">
    <source>
        <dbReference type="Proteomes" id="UP000053398"/>
    </source>
</evidence>
<reference evidence="2 3" key="1">
    <citation type="submission" date="2015-10" db="EMBL/GenBank/DDBJ databases">
        <title>Draft genome sequence of Streptomyces corchorusii DSM 40340, type strain for the species Streptomyces corchorusii.</title>
        <authorList>
            <person name="Ruckert C."/>
            <person name="Winkler A."/>
            <person name="Kalinowski J."/>
            <person name="Kampfer P."/>
            <person name="Glaeser S."/>
        </authorList>
    </citation>
    <scope>NUCLEOTIDE SEQUENCE [LARGE SCALE GENOMIC DNA]</scope>
    <source>
        <strain evidence="2 3">DSM 40340</strain>
    </source>
</reference>
<evidence type="ECO:0000256" key="1">
    <source>
        <dbReference type="SAM" id="MobiDB-lite"/>
    </source>
</evidence>
<accession>A0A101Q8Q1</accession>
<dbReference type="AlphaFoldDB" id="A0A101Q8Q1"/>
<gene>
    <name evidence="2" type="ORF">AQJ11_21235</name>
</gene>
<evidence type="ECO:0000313" key="2">
    <source>
        <dbReference type="EMBL" id="KUN25291.1"/>
    </source>
</evidence>
<sequence length="109" mass="11062">MKRRAAVADPDLGADSQSLKKGAKDIVEALRPTEGFDLEGSAGRSSSFGHSSASSSFVAFCATWQAGAQILSGSTAQRAAGLISASGTLTDTDGQVRDAANSVKTNQGK</sequence>
<keyword evidence="3" id="KW-1185">Reference proteome</keyword>
<organism evidence="2 3">
    <name type="scientific">Streptomyces corchorusii</name>
    <name type="common">Streptomyces chibaensis</name>
    <dbReference type="NCBI Taxonomy" id="1903"/>
    <lineage>
        <taxon>Bacteria</taxon>
        <taxon>Bacillati</taxon>
        <taxon>Actinomycetota</taxon>
        <taxon>Actinomycetes</taxon>
        <taxon>Kitasatosporales</taxon>
        <taxon>Streptomycetaceae</taxon>
        <taxon>Streptomyces</taxon>
    </lineage>
</organism>
<protein>
    <submittedName>
        <fullName evidence="2">Uncharacterized protein</fullName>
    </submittedName>
</protein>
<name>A0A101Q8Q1_STRCK</name>
<comment type="caution">
    <text evidence="2">The sequence shown here is derived from an EMBL/GenBank/DDBJ whole genome shotgun (WGS) entry which is preliminary data.</text>
</comment>
<dbReference type="EMBL" id="LMWP01000020">
    <property type="protein sequence ID" value="KUN25291.1"/>
    <property type="molecule type" value="Genomic_DNA"/>
</dbReference>
<feature type="region of interest" description="Disordered" evidence="1">
    <location>
        <begin position="88"/>
        <end position="109"/>
    </location>
</feature>
<dbReference type="Proteomes" id="UP000053398">
    <property type="component" value="Unassembled WGS sequence"/>
</dbReference>